<dbReference type="AlphaFoldDB" id="A0A2K2HBX7"/>
<organism evidence="3 4">
    <name type="scientific">Geothermobacter hydrogeniphilus</name>
    <dbReference type="NCBI Taxonomy" id="1969733"/>
    <lineage>
        <taxon>Bacteria</taxon>
        <taxon>Pseudomonadati</taxon>
        <taxon>Thermodesulfobacteriota</taxon>
        <taxon>Desulfuromonadia</taxon>
        <taxon>Desulfuromonadales</taxon>
        <taxon>Geothermobacteraceae</taxon>
        <taxon>Geothermobacter</taxon>
    </lineage>
</organism>
<dbReference type="Gene3D" id="6.10.250.3150">
    <property type="match status" value="1"/>
</dbReference>
<accession>A0A2K2HBX7</accession>
<reference evidence="3 4" key="1">
    <citation type="journal article" date="2018" name="Genome Announc.">
        <title>Genome Sequence of Geothermobacter sp. HR-1 Iron Reducer from the Loihi Seamount.</title>
        <authorList>
            <person name="Smith H."/>
            <person name="Abuyen K."/>
            <person name="Tremblay J."/>
            <person name="Savalia P."/>
            <person name="Perez-Rodriguez I."/>
            <person name="Emerson D."/>
            <person name="Tully B."/>
            <person name="Amend J."/>
        </authorList>
    </citation>
    <scope>NUCLEOTIDE SEQUENCE [LARGE SCALE GENOMIC DNA]</scope>
    <source>
        <strain evidence="3 4">HR-1</strain>
    </source>
</reference>
<dbReference type="SUPFAM" id="SSF51261">
    <property type="entry name" value="Duplicated hybrid motif"/>
    <property type="match status" value="1"/>
</dbReference>
<dbReference type="GO" id="GO:0004222">
    <property type="term" value="F:metalloendopeptidase activity"/>
    <property type="evidence" value="ECO:0007669"/>
    <property type="project" value="TreeGrafter"/>
</dbReference>
<feature type="coiled-coil region" evidence="1">
    <location>
        <begin position="27"/>
        <end position="110"/>
    </location>
</feature>
<sequence length="384" mass="43912">MVALRFLLTGLFLLLFFSAPVSGGEKLDDTRRDLQQLQQRIKTTNRQLAAKQAAARKLVSRLHRGDAQLRAARQHLQQARRQLVLLNKKVADQQAAVNKARKNQRALEGQVRERLRVLYKGGDIRLVKVLFSARSPAAMAEEYHFLQRMVRHDRELLDDYRRQVRLTETELRCLAELQQDQQRALDTRREREKKLRQAQRNRQQLLARVRHDEEALAVLLHELEEKAARLSALVKNLEQDTVVTSAGTKTGFAGQRGRLPWPVRGPVRIGFGTGRHPELGTRYDSHGIEIGINGETPIKAVWDGSVIFAKPFRGYGNLLIIDHGDGYYSLYAQASRLLRKAGDRVERGEAIAVSGFEGSDVVYFEIRKGGTPQDPLRWLTRRRR</sequence>
<feature type="coiled-coil region" evidence="1">
    <location>
        <begin position="157"/>
        <end position="240"/>
    </location>
</feature>
<evidence type="ECO:0000259" key="2">
    <source>
        <dbReference type="Pfam" id="PF01551"/>
    </source>
</evidence>
<dbReference type="CDD" id="cd12797">
    <property type="entry name" value="M23_peptidase"/>
    <property type="match status" value="1"/>
</dbReference>
<proteinExistence type="predicted"/>
<dbReference type="InterPro" id="IPR050570">
    <property type="entry name" value="Cell_wall_metabolism_enzyme"/>
</dbReference>
<protein>
    <recommendedName>
        <fullName evidence="2">M23ase beta-sheet core domain-containing protein</fullName>
    </recommendedName>
</protein>
<comment type="caution">
    <text evidence="3">The sequence shown here is derived from an EMBL/GenBank/DDBJ whole genome shotgun (WGS) entry which is preliminary data.</text>
</comment>
<dbReference type="Proteomes" id="UP000236340">
    <property type="component" value="Unassembled WGS sequence"/>
</dbReference>
<dbReference type="Pfam" id="PF01551">
    <property type="entry name" value="Peptidase_M23"/>
    <property type="match status" value="1"/>
</dbReference>
<evidence type="ECO:0000313" key="3">
    <source>
        <dbReference type="EMBL" id="PNU20812.1"/>
    </source>
</evidence>
<feature type="domain" description="M23ase beta-sheet core" evidence="2">
    <location>
        <begin position="285"/>
        <end position="375"/>
    </location>
</feature>
<dbReference type="PANTHER" id="PTHR21666">
    <property type="entry name" value="PEPTIDASE-RELATED"/>
    <property type="match status" value="1"/>
</dbReference>
<dbReference type="InterPro" id="IPR011055">
    <property type="entry name" value="Dup_hybrid_motif"/>
</dbReference>
<dbReference type="EMBL" id="PPFX01000008">
    <property type="protein sequence ID" value="PNU20812.1"/>
    <property type="molecule type" value="Genomic_DNA"/>
</dbReference>
<evidence type="ECO:0000256" key="1">
    <source>
        <dbReference type="SAM" id="Coils"/>
    </source>
</evidence>
<evidence type="ECO:0000313" key="4">
    <source>
        <dbReference type="Proteomes" id="UP000236340"/>
    </source>
</evidence>
<keyword evidence="1" id="KW-0175">Coiled coil</keyword>
<gene>
    <name evidence="3" type="ORF">C2E25_05355</name>
</gene>
<dbReference type="InterPro" id="IPR016047">
    <property type="entry name" value="M23ase_b-sheet_dom"/>
</dbReference>
<dbReference type="PANTHER" id="PTHR21666:SF270">
    <property type="entry name" value="MUREIN HYDROLASE ACTIVATOR ENVC"/>
    <property type="match status" value="1"/>
</dbReference>
<name>A0A2K2HBX7_9BACT</name>
<dbReference type="Gene3D" id="2.70.70.10">
    <property type="entry name" value="Glucose Permease (Domain IIA)"/>
    <property type="match status" value="1"/>
</dbReference>